<dbReference type="EMBL" id="KV460270">
    <property type="protein sequence ID" value="OBT92248.1"/>
    <property type="molecule type" value="Genomic_DNA"/>
</dbReference>
<dbReference type="OrthoDB" id="3783227at2759"/>
<accession>A0A1B8G8U2</accession>
<reference evidence="1 2" key="1">
    <citation type="submission" date="2016-03" db="EMBL/GenBank/DDBJ databases">
        <title>Comparative genomics of Pseudogymnoascus destructans, the fungus causing white-nose syndrome of bats.</title>
        <authorList>
            <person name="Palmer J.M."/>
            <person name="Drees K.P."/>
            <person name="Foster J.T."/>
            <person name="Lindner D.L."/>
        </authorList>
    </citation>
    <scope>NUCLEOTIDE SEQUENCE [LARGE SCALE GENOMIC DNA]</scope>
    <source>
        <strain evidence="1 2">UAMH 10579</strain>
    </source>
</reference>
<proteinExistence type="predicted"/>
<dbReference type="GeneID" id="28842886"/>
<organism evidence="1 2">
    <name type="scientific">Pseudogymnoascus verrucosus</name>
    <dbReference type="NCBI Taxonomy" id="342668"/>
    <lineage>
        <taxon>Eukaryota</taxon>
        <taxon>Fungi</taxon>
        <taxon>Dikarya</taxon>
        <taxon>Ascomycota</taxon>
        <taxon>Pezizomycotina</taxon>
        <taxon>Leotiomycetes</taxon>
        <taxon>Thelebolales</taxon>
        <taxon>Thelebolaceae</taxon>
        <taxon>Pseudogymnoascus</taxon>
    </lineage>
</organism>
<dbReference type="RefSeq" id="XP_018125981.1">
    <property type="nucleotide sequence ID" value="XM_018278913.2"/>
</dbReference>
<protein>
    <submittedName>
        <fullName evidence="1">Uncharacterized protein</fullName>
    </submittedName>
</protein>
<dbReference type="AlphaFoldDB" id="A0A1B8G8U2"/>
<reference evidence="2" key="2">
    <citation type="journal article" date="2018" name="Nat. Commun.">
        <title>Extreme sensitivity to ultraviolet light in the fungal pathogen causing white-nose syndrome of bats.</title>
        <authorList>
            <person name="Palmer J.M."/>
            <person name="Drees K.P."/>
            <person name="Foster J.T."/>
            <person name="Lindner D.L."/>
        </authorList>
    </citation>
    <scope>NUCLEOTIDE SEQUENCE [LARGE SCALE GENOMIC DNA]</scope>
    <source>
        <strain evidence="2">UAMH 10579</strain>
    </source>
</reference>
<name>A0A1B8G8U2_9PEZI</name>
<dbReference type="Proteomes" id="UP000091956">
    <property type="component" value="Unassembled WGS sequence"/>
</dbReference>
<sequence>MANRTMYTRVYSKRSPRQLVSGRGADGDPLSRAALLGEFWNHANYWNREPTALVSCSDRIIDTLRRAFGMHYGDGEPSADIWIAFIEVPPTTDGAATRIHLAKTLAKRCKLKEPNLFLHEVVFEWAIPRNYVVHEVSLKTLLDRGLEEDYILHPSTLKARQFTAEQLHHHDSYETGITLGLFAQKFGARAPLHWISHQLFYDCVWTKIVADDEDDENDGVRIHFAHEKHPKQVDFPFFRALDDGIDTVLCDGWFSDIDFAEDYEDFKEWRHVTEDNITWELIEFWETWFEVDCDGIIYELSAKDQFLYDRAKNRLLAKHEQMRASIEAETVRMGL</sequence>
<gene>
    <name evidence="1" type="ORF">VE01_09500</name>
</gene>
<evidence type="ECO:0000313" key="1">
    <source>
        <dbReference type="EMBL" id="OBT92248.1"/>
    </source>
</evidence>
<keyword evidence="2" id="KW-1185">Reference proteome</keyword>
<evidence type="ECO:0000313" key="2">
    <source>
        <dbReference type="Proteomes" id="UP000091956"/>
    </source>
</evidence>